<evidence type="ECO:0000313" key="6">
    <source>
        <dbReference type="EMBL" id="SSW64103.1"/>
    </source>
</evidence>
<dbReference type="Proteomes" id="UP000289184">
    <property type="component" value="Unassembled WGS sequence"/>
</dbReference>
<dbReference type="InterPro" id="IPR036388">
    <property type="entry name" value="WH-like_DNA-bd_sf"/>
</dbReference>
<evidence type="ECO:0000259" key="5">
    <source>
        <dbReference type="PROSITE" id="PS50931"/>
    </source>
</evidence>
<evidence type="ECO:0000256" key="1">
    <source>
        <dbReference type="ARBA" id="ARBA00009437"/>
    </source>
</evidence>
<evidence type="ECO:0000313" key="7">
    <source>
        <dbReference type="Proteomes" id="UP000289184"/>
    </source>
</evidence>
<feature type="domain" description="HTH lysR-type" evidence="5">
    <location>
        <begin position="3"/>
        <end position="60"/>
    </location>
</feature>
<dbReference type="PANTHER" id="PTHR30537:SF81">
    <property type="entry name" value="TRANSCRIPTIONAL REGULATOR-RELATED"/>
    <property type="match status" value="1"/>
</dbReference>
<dbReference type="Pfam" id="PF03466">
    <property type="entry name" value="LysR_substrate"/>
    <property type="match status" value="1"/>
</dbReference>
<dbReference type="InterPro" id="IPR058163">
    <property type="entry name" value="LysR-type_TF_proteobact-type"/>
</dbReference>
<dbReference type="EMBL" id="UFQB01000004">
    <property type="protein sequence ID" value="SSW64103.1"/>
    <property type="molecule type" value="Genomic_DNA"/>
</dbReference>
<comment type="similarity">
    <text evidence="1">Belongs to the LysR transcriptional regulatory family.</text>
</comment>
<organism evidence="6 7">
    <name type="scientific">Achromobacter agilis</name>
    <dbReference type="NCBI Taxonomy" id="1353888"/>
    <lineage>
        <taxon>Bacteria</taxon>
        <taxon>Pseudomonadati</taxon>
        <taxon>Pseudomonadota</taxon>
        <taxon>Betaproteobacteria</taxon>
        <taxon>Burkholderiales</taxon>
        <taxon>Alcaligenaceae</taxon>
        <taxon>Achromobacter</taxon>
    </lineage>
</organism>
<dbReference type="InterPro" id="IPR000847">
    <property type="entry name" value="LysR_HTH_N"/>
</dbReference>
<dbReference type="GO" id="GO:0043565">
    <property type="term" value="F:sequence-specific DNA binding"/>
    <property type="evidence" value="ECO:0007669"/>
    <property type="project" value="TreeGrafter"/>
</dbReference>
<dbReference type="GO" id="GO:0006351">
    <property type="term" value="P:DNA-templated transcription"/>
    <property type="evidence" value="ECO:0007669"/>
    <property type="project" value="TreeGrafter"/>
</dbReference>
<dbReference type="GO" id="GO:0003700">
    <property type="term" value="F:DNA-binding transcription factor activity"/>
    <property type="evidence" value="ECO:0007669"/>
    <property type="project" value="InterPro"/>
</dbReference>
<keyword evidence="2" id="KW-0805">Transcription regulation</keyword>
<evidence type="ECO:0000256" key="4">
    <source>
        <dbReference type="ARBA" id="ARBA00023163"/>
    </source>
</evidence>
<sequence length="331" mass="36437">MQWRYDDMETFVQVVRCAGVTGAAKHLKLTKSVISKRVRDFELALGLQLFQRLPGRLELTEAGEALYDRIAPLLGELHEAVEDMVPSSGGSLRGRLRISTPMSFGIRYLGPVIADFGRLHPDLEIAVDYDDRPVSLAHGGYDVAVRIGHLEDSSLKTRTLGECKRLICCSPDYAQRRGMPGNVAGLAEHDAIDYALVHARRFWQFEGPQGEPVTVAMRSRILANNGEAIRDMAIAGLGIASLPAFLVAEAIGDGRLIAIPLEMQQRPYTMAALYPNTRHVPAKVRTFIDHLVRMFQLHAPGELPGQTPEYMTRPGTGIGAVRIDPDSDSVM</sequence>
<dbReference type="Gene3D" id="1.10.10.10">
    <property type="entry name" value="Winged helix-like DNA-binding domain superfamily/Winged helix DNA-binding domain"/>
    <property type="match status" value="1"/>
</dbReference>
<reference evidence="6 7" key="1">
    <citation type="submission" date="2018-07" db="EMBL/GenBank/DDBJ databases">
        <authorList>
            <person name="Peeters C."/>
        </authorList>
    </citation>
    <scope>NUCLEOTIDE SEQUENCE [LARGE SCALE GENOMIC DNA]</scope>
    <source>
        <strain evidence="6 7">LMG 3411</strain>
    </source>
</reference>
<dbReference type="CDD" id="cd08422">
    <property type="entry name" value="PBP2_CrgA_like"/>
    <property type="match status" value="1"/>
</dbReference>
<evidence type="ECO:0000256" key="2">
    <source>
        <dbReference type="ARBA" id="ARBA00023015"/>
    </source>
</evidence>
<proteinExistence type="inferred from homology"/>
<dbReference type="SUPFAM" id="SSF46785">
    <property type="entry name" value="Winged helix' DNA-binding domain"/>
    <property type="match status" value="1"/>
</dbReference>
<dbReference type="Gene3D" id="3.40.190.290">
    <property type="match status" value="1"/>
</dbReference>
<gene>
    <name evidence="6" type="primary">dmlR_8</name>
    <name evidence="6" type="ORF">AGI3411_01451</name>
</gene>
<name>A0A446C8J3_9BURK</name>
<accession>A0A446C8J3</accession>
<evidence type="ECO:0000256" key="3">
    <source>
        <dbReference type="ARBA" id="ARBA00023125"/>
    </source>
</evidence>
<dbReference type="Pfam" id="PF00126">
    <property type="entry name" value="HTH_1"/>
    <property type="match status" value="1"/>
</dbReference>
<keyword evidence="7" id="KW-1185">Reference proteome</keyword>
<dbReference type="SUPFAM" id="SSF53850">
    <property type="entry name" value="Periplasmic binding protein-like II"/>
    <property type="match status" value="1"/>
</dbReference>
<dbReference type="AlphaFoldDB" id="A0A446C8J3"/>
<dbReference type="PROSITE" id="PS50931">
    <property type="entry name" value="HTH_LYSR"/>
    <property type="match status" value="1"/>
</dbReference>
<dbReference type="InterPro" id="IPR036390">
    <property type="entry name" value="WH_DNA-bd_sf"/>
</dbReference>
<protein>
    <submittedName>
        <fullName evidence="6">HTH-type transcriptional regulator DmlR</fullName>
    </submittedName>
</protein>
<keyword evidence="3" id="KW-0238">DNA-binding</keyword>
<dbReference type="InterPro" id="IPR005119">
    <property type="entry name" value="LysR_subst-bd"/>
</dbReference>
<keyword evidence="4" id="KW-0804">Transcription</keyword>
<dbReference type="PANTHER" id="PTHR30537">
    <property type="entry name" value="HTH-TYPE TRANSCRIPTIONAL REGULATOR"/>
    <property type="match status" value="1"/>
</dbReference>
<dbReference type="RefSeq" id="WP_244240273.1">
    <property type="nucleotide sequence ID" value="NZ_UFQB01000004.1"/>
</dbReference>